<dbReference type="Proteomes" id="UP000254777">
    <property type="component" value="Unassembled WGS sequence"/>
</dbReference>
<evidence type="ECO:0000313" key="1">
    <source>
        <dbReference type="EMBL" id="SUB74370.1"/>
    </source>
</evidence>
<dbReference type="RefSeq" id="WP_040552883.1">
    <property type="nucleotide sequence ID" value="NZ_UGTH01000001.1"/>
</dbReference>
<accession>A0A379D972</accession>
<organism evidence="1 2">
    <name type="scientific">Peptoniphilus indolicus</name>
    <dbReference type="NCBI Taxonomy" id="33030"/>
    <lineage>
        <taxon>Bacteria</taxon>
        <taxon>Bacillati</taxon>
        <taxon>Bacillota</taxon>
        <taxon>Tissierellia</taxon>
        <taxon>Tissierellales</taxon>
        <taxon>Peptoniphilaceae</taxon>
        <taxon>Peptoniphilus</taxon>
    </lineage>
</organism>
<reference evidence="1 2" key="1">
    <citation type="submission" date="2018-06" db="EMBL/GenBank/DDBJ databases">
        <authorList>
            <consortium name="Pathogen Informatics"/>
            <person name="Doyle S."/>
        </authorList>
    </citation>
    <scope>NUCLEOTIDE SEQUENCE [LARGE SCALE GENOMIC DNA]</scope>
    <source>
        <strain evidence="1 2">NCTC11088</strain>
    </source>
</reference>
<sequence>MIEFNHKAVSEIQAQRKLEEKGDLKEQVSYLGSVVESKTHDLNKVGVEMTMMVQEMQLASAQAIAELTSMMAGGMTNV</sequence>
<proteinExistence type="predicted"/>
<protein>
    <submittedName>
        <fullName evidence="1">Uncharacterized protein</fullName>
    </submittedName>
</protein>
<evidence type="ECO:0000313" key="2">
    <source>
        <dbReference type="Proteomes" id="UP000254777"/>
    </source>
</evidence>
<gene>
    <name evidence="1" type="ORF">NCTC11088_00101</name>
</gene>
<name>A0A379D972_9FIRM</name>
<dbReference type="AlphaFoldDB" id="A0A379D972"/>
<dbReference type="EMBL" id="UGTH01000001">
    <property type="protein sequence ID" value="SUB74370.1"/>
    <property type="molecule type" value="Genomic_DNA"/>
</dbReference>